<dbReference type="EMBL" id="ACCL02000021">
    <property type="protein sequence ID" value="EET59178.1"/>
    <property type="molecule type" value="Genomic_DNA"/>
</dbReference>
<gene>
    <name evidence="1" type="ORF">BRYFOR_08892</name>
</gene>
<evidence type="ECO:0000313" key="1">
    <source>
        <dbReference type="EMBL" id="EET59178.1"/>
    </source>
</evidence>
<evidence type="ECO:0000313" key="2">
    <source>
        <dbReference type="Proteomes" id="UP000005561"/>
    </source>
</evidence>
<name>C6LJQ5_9FIRM</name>
<comment type="caution">
    <text evidence="1">The sequence shown here is derived from an EMBL/GenBank/DDBJ whole genome shotgun (WGS) entry which is preliminary data.</text>
</comment>
<sequence length="120" mass="14225">MLLLHLLTATNPYRIQFNILCARPEQKKKKSYTMDEGQIVTVQLSCPVTCKNPFKIASRWDFCTLVSFSYGLCSECKDLSELLRQITRIEQKFEKCTVLFPACLLYYAQSYFWRTMRWSR</sequence>
<keyword evidence="2" id="KW-1185">Reference proteome</keyword>
<proteinExistence type="predicted"/>
<protein>
    <submittedName>
        <fullName evidence="1">Uncharacterized protein</fullName>
    </submittedName>
</protein>
<reference evidence="1" key="1">
    <citation type="submission" date="2009-07" db="EMBL/GenBank/DDBJ databases">
        <authorList>
            <person name="Weinstock G."/>
            <person name="Sodergren E."/>
            <person name="Clifton S."/>
            <person name="Fulton L."/>
            <person name="Fulton B."/>
            <person name="Courtney L."/>
            <person name="Fronick C."/>
            <person name="Harrison M."/>
            <person name="Strong C."/>
            <person name="Farmer C."/>
            <person name="Delahaunty K."/>
            <person name="Markovic C."/>
            <person name="Hall O."/>
            <person name="Minx P."/>
            <person name="Tomlinson C."/>
            <person name="Mitreva M."/>
            <person name="Nelson J."/>
            <person name="Hou S."/>
            <person name="Wollam A."/>
            <person name="Pepin K.H."/>
            <person name="Johnson M."/>
            <person name="Bhonagiri V."/>
            <person name="Nash W.E."/>
            <person name="Warren W."/>
            <person name="Chinwalla A."/>
            <person name="Mardis E.R."/>
            <person name="Wilson R.K."/>
        </authorList>
    </citation>
    <scope>NUCLEOTIDE SEQUENCE [LARGE SCALE GENOMIC DNA]</scope>
    <source>
        <strain evidence="1">DSM 14469</strain>
    </source>
</reference>
<dbReference type="AlphaFoldDB" id="C6LJQ5"/>
<organism evidence="1 2">
    <name type="scientific">Marvinbryantia formatexigens DSM 14469</name>
    <dbReference type="NCBI Taxonomy" id="478749"/>
    <lineage>
        <taxon>Bacteria</taxon>
        <taxon>Bacillati</taxon>
        <taxon>Bacillota</taxon>
        <taxon>Clostridia</taxon>
        <taxon>Lachnospirales</taxon>
        <taxon>Lachnospiraceae</taxon>
        <taxon>Marvinbryantia</taxon>
    </lineage>
</organism>
<dbReference type="Proteomes" id="UP000005561">
    <property type="component" value="Unassembled WGS sequence"/>
</dbReference>
<accession>C6LJQ5</accession>